<evidence type="ECO:0000256" key="2">
    <source>
        <dbReference type="ARBA" id="ARBA00023130"/>
    </source>
</evidence>
<dbReference type="GO" id="GO:0002250">
    <property type="term" value="P:adaptive immune response"/>
    <property type="evidence" value="ECO:0007669"/>
    <property type="project" value="UniProtKB-KW"/>
</dbReference>
<sequence length="239" mass="25874">MGCIDSSGSTEYILSLRSRGTIQGHIQEPLLPAGELCDHQGNSHVLIYGVGCIRQAPGKGLEWVGVISGSGSAYYKPTLKSRLSITRDASKSQVYLTLSSLTGDATAVYYCAGDTVRGSQSEPGHKPPSGDRRGWASGHAHDHQRAVRTHRRPGEGLEWMGYWSGSPSYISAFQSHISITADTSKNQFSLQLSSVTTEDTAVYYCARGTVITEQVEDIIRHTVMGSQSSGFTFTDYSMV</sequence>
<dbReference type="InterPro" id="IPR036179">
    <property type="entry name" value="Ig-like_dom_sf"/>
</dbReference>
<evidence type="ECO:0000313" key="7">
    <source>
        <dbReference type="Proteomes" id="UP000551758"/>
    </source>
</evidence>
<organism evidence="6 7">
    <name type="scientific">Diceros bicornis minor</name>
    <name type="common">South-central black rhinoceros</name>
    <dbReference type="NCBI Taxonomy" id="77932"/>
    <lineage>
        <taxon>Eukaryota</taxon>
        <taxon>Metazoa</taxon>
        <taxon>Chordata</taxon>
        <taxon>Craniata</taxon>
        <taxon>Vertebrata</taxon>
        <taxon>Euteleostomi</taxon>
        <taxon>Mammalia</taxon>
        <taxon>Eutheria</taxon>
        <taxon>Laurasiatheria</taxon>
        <taxon>Perissodactyla</taxon>
        <taxon>Rhinocerotidae</taxon>
        <taxon>Diceros</taxon>
    </lineage>
</organism>
<proteinExistence type="predicted"/>
<dbReference type="AlphaFoldDB" id="A0A7J7ELE8"/>
<feature type="domain" description="Immunoglobulin V-set" evidence="5">
    <location>
        <begin position="33"/>
        <end position="113"/>
    </location>
</feature>
<feature type="domain" description="Immunoglobulin V-set" evidence="5">
    <location>
        <begin position="136"/>
        <end position="207"/>
    </location>
</feature>
<evidence type="ECO:0000313" key="6">
    <source>
        <dbReference type="EMBL" id="KAF5916454.1"/>
    </source>
</evidence>
<evidence type="ECO:0000259" key="5">
    <source>
        <dbReference type="SMART" id="SM00406"/>
    </source>
</evidence>
<gene>
    <name evidence="6" type="ORF">HPG69_006858</name>
</gene>
<dbReference type="InterPro" id="IPR050199">
    <property type="entry name" value="IgHV"/>
</dbReference>
<dbReference type="Proteomes" id="UP000551758">
    <property type="component" value="Unassembled WGS sequence"/>
</dbReference>
<keyword evidence="3" id="KW-1280">Immunoglobulin</keyword>
<dbReference type="EMBL" id="JACDTQ010002713">
    <property type="protein sequence ID" value="KAF5916454.1"/>
    <property type="molecule type" value="Genomic_DNA"/>
</dbReference>
<name>A0A7J7ELE8_DICBM</name>
<evidence type="ECO:0000256" key="3">
    <source>
        <dbReference type="ARBA" id="ARBA00043265"/>
    </source>
</evidence>
<dbReference type="InterPro" id="IPR013106">
    <property type="entry name" value="Ig_V-set"/>
</dbReference>
<comment type="caution">
    <text evidence="6">The sequence shown here is derived from an EMBL/GenBank/DDBJ whole genome shotgun (WGS) entry which is preliminary data.</text>
</comment>
<evidence type="ECO:0000256" key="1">
    <source>
        <dbReference type="ARBA" id="ARBA00022859"/>
    </source>
</evidence>
<keyword evidence="7" id="KW-1185">Reference proteome</keyword>
<feature type="region of interest" description="Disordered" evidence="4">
    <location>
        <begin position="117"/>
        <end position="151"/>
    </location>
</feature>
<dbReference type="PANTHER" id="PTHR23266">
    <property type="entry name" value="IMMUNOGLOBULIN HEAVY CHAIN"/>
    <property type="match status" value="1"/>
</dbReference>
<dbReference type="Gene3D" id="2.60.40.10">
    <property type="entry name" value="Immunoglobulins"/>
    <property type="match status" value="2"/>
</dbReference>
<dbReference type="GO" id="GO:0005576">
    <property type="term" value="C:extracellular region"/>
    <property type="evidence" value="ECO:0007669"/>
    <property type="project" value="UniProtKB-ARBA"/>
</dbReference>
<keyword evidence="1" id="KW-0391">Immunity</keyword>
<dbReference type="Pfam" id="PF07686">
    <property type="entry name" value="V-set"/>
    <property type="match status" value="1"/>
</dbReference>
<dbReference type="SUPFAM" id="SSF48726">
    <property type="entry name" value="Immunoglobulin"/>
    <property type="match status" value="2"/>
</dbReference>
<feature type="compositionally biased region" description="Basic and acidic residues" evidence="4">
    <location>
        <begin position="123"/>
        <end position="145"/>
    </location>
</feature>
<evidence type="ECO:0000256" key="4">
    <source>
        <dbReference type="SAM" id="MobiDB-lite"/>
    </source>
</evidence>
<dbReference type="SMART" id="SM00406">
    <property type="entry name" value="IGv"/>
    <property type="match status" value="2"/>
</dbReference>
<dbReference type="GO" id="GO:0019814">
    <property type="term" value="C:immunoglobulin complex"/>
    <property type="evidence" value="ECO:0007669"/>
    <property type="project" value="UniProtKB-KW"/>
</dbReference>
<protein>
    <recommendedName>
        <fullName evidence="5">Immunoglobulin V-set domain-containing protein</fullName>
    </recommendedName>
</protein>
<dbReference type="InterPro" id="IPR013783">
    <property type="entry name" value="Ig-like_fold"/>
</dbReference>
<reference evidence="6 7" key="1">
    <citation type="journal article" date="2020" name="Mol. Biol. Evol.">
        <title>Interspecific Gene Flow and the Evolution of Specialization in Black and White Rhinoceros.</title>
        <authorList>
            <person name="Moodley Y."/>
            <person name="Westbury M.V."/>
            <person name="Russo I.M."/>
            <person name="Gopalakrishnan S."/>
            <person name="Rakotoarivelo A."/>
            <person name="Olsen R.A."/>
            <person name="Prost S."/>
            <person name="Tunstall T."/>
            <person name="Ryder O.A."/>
            <person name="Dalen L."/>
            <person name="Bruford M.W."/>
        </authorList>
    </citation>
    <scope>NUCLEOTIDE SEQUENCE [LARGE SCALE GENOMIC DNA]</scope>
    <source>
        <strain evidence="6">SBR-YM</strain>
        <tissue evidence="6">Skin</tissue>
    </source>
</reference>
<keyword evidence="2" id="KW-1064">Adaptive immunity</keyword>
<accession>A0A7J7ELE8</accession>